<dbReference type="HAMAP" id="MF_02225">
    <property type="entry name" value="CoaBC"/>
    <property type="match status" value="1"/>
</dbReference>
<keyword evidence="3 4" id="KW-0436">Ligase</keyword>
<evidence type="ECO:0000313" key="8">
    <source>
        <dbReference type="Proteomes" id="UP000196573"/>
    </source>
</evidence>
<feature type="binding site" evidence="3">
    <location>
        <position position="343"/>
    </location>
    <ligand>
        <name>CTP</name>
        <dbReference type="ChEBI" id="CHEBI:37563"/>
    </ligand>
</feature>
<feature type="binding site" evidence="3">
    <location>
        <begin position="325"/>
        <end position="328"/>
    </location>
    <ligand>
        <name>CTP</name>
        <dbReference type="ChEBI" id="CHEBI:37563"/>
    </ligand>
</feature>
<feature type="domain" description="DNA/pantothenate metabolism flavoprotein C-terminal" evidence="6">
    <location>
        <begin position="202"/>
        <end position="414"/>
    </location>
</feature>
<dbReference type="InterPro" id="IPR035929">
    <property type="entry name" value="CoaB-like_sf"/>
</dbReference>
<proteinExistence type="inferred from homology"/>
<accession>A0A1X7AQ80</accession>
<dbReference type="Gene3D" id="3.40.50.1950">
    <property type="entry name" value="Flavin prenyltransferase-like"/>
    <property type="match status" value="1"/>
</dbReference>
<feature type="binding site" evidence="3">
    <location>
        <position position="357"/>
    </location>
    <ligand>
        <name>CTP</name>
        <dbReference type="ChEBI" id="CHEBI:37563"/>
    </ligand>
</feature>
<dbReference type="InterPro" id="IPR007085">
    <property type="entry name" value="DNA/pantothenate-metab_flavo_C"/>
</dbReference>
<keyword evidence="3" id="KW-0479">Metal-binding</keyword>
<feature type="region of interest" description="Phosphopantothenoylcysteine decarboxylase" evidence="3">
    <location>
        <begin position="1"/>
        <end position="206"/>
    </location>
</feature>
<dbReference type="SUPFAM" id="SSF102645">
    <property type="entry name" value="CoaB-like"/>
    <property type="match status" value="1"/>
</dbReference>
<dbReference type="PANTHER" id="PTHR14359:SF6">
    <property type="entry name" value="PHOSPHOPANTOTHENOYLCYSTEINE DECARBOXYLASE"/>
    <property type="match status" value="1"/>
</dbReference>
<comment type="function">
    <text evidence="3">Catalyzes two sequential steps in the biosynthesis of coenzyme A. In the first step cysteine is conjugated to 4'-phosphopantothenate to form 4-phosphopantothenoylcysteine. In the second step the latter compound is decarboxylated to form 4'-phosphopantotheine.</text>
</comment>
<dbReference type="EMBL" id="FWPT01000011">
    <property type="protein sequence ID" value="SMA50272.1"/>
    <property type="molecule type" value="Genomic_DNA"/>
</dbReference>
<dbReference type="Gene3D" id="3.40.50.10300">
    <property type="entry name" value="CoaB-like"/>
    <property type="match status" value="1"/>
</dbReference>
<keyword evidence="8" id="KW-1185">Reference proteome</keyword>
<dbReference type="Pfam" id="PF04127">
    <property type="entry name" value="DFP"/>
    <property type="match status" value="1"/>
</dbReference>
<dbReference type="InterPro" id="IPR003382">
    <property type="entry name" value="Flavoprotein"/>
</dbReference>
<feature type="region of interest" description="Phosphopantothenate--cysteine ligase" evidence="3">
    <location>
        <begin position="207"/>
        <end position="422"/>
    </location>
</feature>
<dbReference type="SUPFAM" id="SSF52507">
    <property type="entry name" value="Homo-oligomeric flavin-containing Cys decarboxylases, HFCD"/>
    <property type="match status" value="1"/>
</dbReference>
<comment type="similarity">
    <text evidence="3 4">In the N-terminal section; belongs to the HFCD (homo-oligomeric flavin containing Cys decarboxylase) superfamily.</text>
</comment>
<comment type="catalytic activity">
    <reaction evidence="3 4">
        <text>N-[(R)-4-phosphopantothenoyl]-L-cysteine + H(+) = (R)-4'-phosphopantetheine + CO2</text>
        <dbReference type="Rhea" id="RHEA:16793"/>
        <dbReference type="ChEBI" id="CHEBI:15378"/>
        <dbReference type="ChEBI" id="CHEBI:16526"/>
        <dbReference type="ChEBI" id="CHEBI:59458"/>
        <dbReference type="ChEBI" id="CHEBI:61723"/>
        <dbReference type="EC" id="4.1.1.36"/>
    </reaction>
</comment>
<dbReference type="GO" id="GO:0015937">
    <property type="term" value="P:coenzyme A biosynthetic process"/>
    <property type="evidence" value="ECO:0007669"/>
    <property type="project" value="UniProtKB-UniRule"/>
</dbReference>
<comment type="catalytic activity">
    <reaction evidence="3 4">
        <text>(R)-4'-phosphopantothenate + L-cysteine + CTP = N-[(R)-4-phosphopantothenoyl]-L-cysteine + CMP + diphosphate + H(+)</text>
        <dbReference type="Rhea" id="RHEA:19397"/>
        <dbReference type="ChEBI" id="CHEBI:10986"/>
        <dbReference type="ChEBI" id="CHEBI:15378"/>
        <dbReference type="ChEBI" id="CHEBI:33019"/>
        <dbReference type="ChEBI" id="CHEBI:35235"/>
        <dbReference type="ChEBI" id="CHEBI:37563"/>
        <dbReference type="ChEBI" id="CHEBI:59458"/>
        <dbReference type="ChEBI" id="CHEBI:60377"/>
        <dbReference type="EC" id="6.3.2.5"/>
    </reaction>
</comment>
<dbReference type="Pfam" id="PF02441">
    <property type="entry name" value="Flavoprotein"/>
    <property type="match status" value="1"/>
</dbReference>
<dbReference type="UniPathway" id="UPA00241">
    <property type="reaction ID" value="UER00353"/>
</dbReference>
<dbReference type="PANTHER" id="PTHR14359">
    <property type="entry name" value="HOMO-OLIGOMERIC FLAVIN CONTAINING CYS DECARBOXYLASE FAMILY"/>
    <property type="match status" value="1"/>
</dbReference>
<dbReference type="EC" id="6.3.2.5" evidence="3"/>
<dbReference type="NCBIfam" id="TIGR00521">
    <property type="entry name" value="coaBC_dfp"/>
    <property type="match status" value="1"/>
</dbReference>
<feature type="binding site" evidence="3">
    <location>
        <begin position="289"/>
        <end position="291"/>
    </location>
    <ligand>
        <name>CTP</name>
        <dbReference type="ChEBI" id="CHEBI:37563"/>
    </ligand>
</feature>
<dbReference type="GO" id="GO:0071513">
    <property type="term" value="C:phosphopantothenoylcysteine decarboxylase complex"/>
    <property type="evidence" value="ECO:0007669"/>
    <property type="project" value="TreeGrafter"/>
</dbReference>
<dbReference type="GO" id="GO:0004633">
    <property type="term" value="F:phosphopantothenoylcysteine decarboxylase activity"/>
    <property type="evidence" value="ECO:0007669"/>
    <property type="project" value="UniProtKB-UniRule"/>
</dbReference>
<feature type="active site" description="Proton donor" evidence="3">
    <location>
        <position position="175"/>
    </location>
</feature>
<dbReference type="GO" id="GO:0004632">
    <property type="term" value="F:phosphopantothenate--cysteine ligase activity"/>
    <property type="evidence" value="ECO:0007669"/>
    <property type="project" value="UniProtKB-UniRule"/>
</dbReference>
<dbReference type="InterPro" id="IPR005252">
    <property type="entry name" value="CoaBC"/>
</dbReference>
<keyword evidence="2 3" id="KW-0456">Lyase</keyword>
<comment type="similarity">
    <text evidence="3 4">In the C-terminal section; belongs to the PPC synthetase family.</text>
</comment>
<comment type="cofactor">
    <cofactor evidence="3">
        <name>Mg(2+)</name>
        <dbReference type="ChEBI" id="CHEBI:18420"/>
    </cofactor>
</comment>
<comment type="cofactor">
    <cofactor evidence="3">
        <name>FMN</name>
        <dbReference type="ChEBI" id="CHEBI:58210"/>
    </cofactor>
    <text evidence="3">Binds 1 FMN per subunit.</text>
</comment>
<evidence type="ECO:0000256" key="3">
    <source>
        <dbReference type="HAMAP-Rule" id="MF_02225"/>
    </source>
</evidence>
<evidence type="ECO:0000259" key="5">
    <source>
        <dbReference type="Pfam" id="PF02441"/>
    </source>
</evidence>
<keyword evidence="3" id="KW-0511">Multifunctional enzyme</keyword>
<keyword evidence="3" id="KW-0460">Magnesium</keyword>
<feature type="binding site" evidence="3">
    <location>
        <position position="295"/>
    </location>
    <ligand>
        <name>CTP</name>
        <dbReference type="ChEBI" id="CHEBI:37563"/>
    </ligand>
</feature>
<reference evidence="7 8" key="1">
    <citation type="submission" date="2017-03" db="EMBL/GenBank/DDBJ databases">
        <authorList>
            <person name="Afonso C.L."/>
            <person name="Miller P.J."/>
            <person name="Scott M.A."/>
            <person name="Spackman E."/>
            <person name="Goraichik I."/>
            <person name="Dimitrov K.M."/>
            <person name="Suarez D.L."/>
            <person name="Swayne D.E."/>
        </authorList>
    </citation>
    <scope>NUCLEOTIDE SEQUENCE [LARGE SCALE GENOMIC DNA]</scope>
    <source>
        <strain evidence="7">SB41UT1</strain>
    </source>
</reference>
<dbReference type="AlphaFoldDB" id="A0A1X7AQ80"/>
<name>A0A1X7AQ80_9GAMM</name>
<comment type="pathway">
    <text evidence="3 4">Cofactor biosynthesis; coenzyme A biosynthesis; CoA from (R)-pantothenate: step 3/5.</text>
</comment>
<evidence type="ECO:0000313" key="7">
    <source>
        <dbReference type="EMBL" id="SMA50272.1"/>
    </source>
</evidence>
<feature type="binding site" evidence="3">
    <location>
        <position position="305"/>
    </location>
    <ligand>
        <name>CTP</name>
        <dbReference type="ChEBI" id="CHEBI:37563"/>
    </ligand>
</feature>
<evidence type="ECO:0000256" key="4">
    <source>
        <dbReference type="RuleBase" id="RU364078"/>
    </source>
</evidence>
<evidence type="ECO:0000256" key="2">
    <source>
        <dbReference type="ARBA" id="ARBA00023239"/>
    </source>
</evidence>
<feature type="domain" description="Flavoprotein" evidence="5">
    <location>
        <begin position="23"/>
        <end position="193"/>
    </location>
</feature>
<keyword evidence="3 4" id="KW-0285">Flavoprotein</keyword>
<dbReference type="GO" id="GO:0046872">
    <property type="term" value="F:metal ion binding"/>
    <property type="evidence" value="ECO:0007669"/>
    <property type="project" value="UniProtKB-KW"/>
</dbReference>
<gene>
    <name evidence="3 7" type="primary">coaBC</name>
    <name evidence="7" type="ORF">EHSB41UT_04066</name>
</gene>
<evidence type="ECO:0000256" key="1">
    <source>
        <dbReference type="ARBA" id="ARBA00022793"/>
    </source>
</evidence>
<sequence length="422" mass="45304">MLRSRQKLKSPLAMQNLHRLNNKRILLGITGGIAAYKSAELVRHIRKAGAEVHVVMTPAACEFITPLTLQALSGNPVHTSMLDPKAEAGMGHIELAKWADAVLIAPASADFIARMTAGMGNDLLSTLCLVTNAPVYLAPAMNQGMWLDTATQKNCETLKDRGVTLFGPDEGYQACGDVGPGRMLDPEVILQHLVGHLESGLLAGKKVVITAGPTREAIDPVRYISNHSSGKMGFALAAAAAEAGATVTLIAGPVHLPTPERVQRVDVITARDMHTAAMEHTEGSDLFIGCAAVADYRPETIAESKIKKDPNSPDQTLDIKLVRNPDVVASVAAKDNRPFVIGFAAETHNVIEYAQDKLKRKKLDLIIANDVSDTSIGFNSEENAVTLVGADFEETLDKCSKRQLAGHLIELIAQQYNLQTSN</sequence>
<dbReference type="EC" id="4.1.1.36" evidence="3"/>
<dbReference type="GO" id="GO:0015941">
    <property type="term" value="P:pantothenate catabolic process"/>
    <property type="evidence" value="ECO:0007669"/>
    <property type="project" value="InterPro"/>
</dbReference>
<evidence type="ECO:0000259" key="6">
    <source>
        <dbReference type="Pfam" id="PF04127"/>
    </source>
</evidence>
<dbReference type="InterPro" id="IPR036551">
    <property type="entry name" value="Flavin_trans-like"/>
</dbReference>
<organism evidence="7 8">
    <name type="scientific">Parendozoicomonas haliclonae</name>
    <dbReference type="NCBI Taxonomy" id="1960125"/>
    <lineage>
        <taxon>Bacteria</taxon>
        <taxon>Pseudomonadati</taxon>
        <taxon>Pseudomonadota</taxon>
        <taxon>Gammaproteobacteria</taxon>
        <taxon>Oceanospirillales</taxon>
        <taxon>Endozoicomonadaceae</taxon>
        <taxon>Parendozoicomonas</taxon>
    </lineage>
</organism>
<comment type="function">
    <text evidence="4">Catalyzes two steps in the biosynthesis of coenzyme A. In the first step cysteine is conjugated to 4'-phosphopantothenate to form 4-phosphopantothenoylcysteine, in the latter compound is decarboxylated to form 4'-phosphopantotheine.</text>
</comment>
<dbReference type="Proteomes" id="UP000196573">
    <property type="component" value="Unassembled WGS sequence"/>
</dbReference>
<feature type="binding site" evidence="3">
    <location>
        <position position="361"/>
    </location>
    <ligand>
        <name>CTP</name>
        <dbReference type="ChEBI" id="CHEBI:37563"/>
    </ligand>
</feature>
<comment type="pathway">
    <text evidence="3 4">Cofactor biosynthesis; coenzyme A biosynthesis; CoA from (R)-pantothenate: step 2/5.</text>
</comment>
<protein>
    <recommendedName>
        <fullName evidence="3">Coenzyme A biosynthesis bifunctional protein CoaBC</fullName>
    </recommendedName>
    <alternativeName>
        <fullName evidence="3">DNA/pantothenate metabolism flavoprotein</fullName>
    </alternativeName>
    <alternativeName>
        <fullName evidence="3">Phosphopantothenoylcysteine synthetase/decarboxylase</fullName>
        <shortName evidence="3">PPCS-PPCDC</shortName>
    </alternativeName>
    <domain>
        <recommendedName>
            <fullName evidence="3">Phosphopantothenoylcysteine decarboxylase</fullName>
            <shortName evidence="3">PPC decarboxylase</shortName>
            <shortName evidence="3">PPC-DC</shortName>
            <ecNumber evidence="3">4.1.1.36</ecNumber>
        </recommendedName>
        <alternativeName>
            <fullName evidence="3">CoaC</fullName>
        </alternativeName>
    </domain>
    <domain>
        <recommendedName>
            <fullName evidence="3">Phosphopantothenate--cysteine ligase</fullName>
            <ecNumber evidence="3">6.3.2.5</ecNumber>
        </recommendedName>
        <alternativeName>
            <fullName evidence="3">CoaB</fullName>
        </alternativeName>
        <alternativeName>
            <fullName evidence="3">Phosphopantothenoylcysteine synthetase</fullName>
            <shortName evidence="3">PPC synthetase</shortName>
            <shortName evidence="3">PPC-S</shortName>
        </alternativeName>
    </domain>
</protein>
<keyword evidence="1 3" id="KW-0210">Decarboxylase</keyword>
<keyword evidence="3 4" id="KW-0288">FMN</keyword>
<dbReference type="GO" id="GO:0010181">
    <property type="term" value="F:FMN binding"/>
    <property type="evidence" value="ECO:0007669"/>
    <property type="project" value="UniProtKB-UniRule"/>
</dbReference>